<keyword evidence="1" id="KW-0472">Membrane</keyword>
<dbReference type="OrthoDB" id="9820160at2"/>
<dbReference type="Proteomes" id="UP000002257">
    <property type="component" value="Chromosome"/>
</dbReference>
<dbReference type="eggNOG" id="COG2244">
    <property type="taxonomic scope" value="Bacteria"/>
</dbReference>
<name>B8EM23_METSB</name>
<protein>
    <recommendedName>
        <fullName evidence="4">Polysaccharide biosynthesis protein</fullName>
    </recommendedName>
</protein>
<proteinExistence type="predicted"/>
<dbReference type="AlphaFoldDB" id="B8EM23"/>
<keyword evidence="1" id="KW-0812">Transmembrane</keyword>
<reference evidence="2 3" key="1">
    <citation type="journal article" date="2010" name="J. Bacteriol.">
        <title>Complete genome sequence of the aerobic facultative methanotroph Methylocella silvestris BL2.</title>
        <authorList>
            <person name="Chen Y."/>
            <person name="Crombie A."/>
            <person name="Rahman M.T."/>
            <person name="Dedysh S.N."/>
            <person name="Liesack W."/>
            <person name="Stott M.B."/>
            <person name="Alam M."/>
            <person name="Theisen A.R."/>
            <person name="Murrell J.C."/>
            <person name="Dunfield P.F."/>
        </authorList>
    </citation>
    <scope>NUCLEOTIDE SEQUENCE [LARGE SCALE GENOMIC DNA]</scope>
    <source>
        <strain evidence="3">DSM 15510 / CIP 108128 / LMG 27833 / NCIMB 13906 / BL2</strain>
    </source>
</reference>
<feature type="transmembrane region" description="Helical" evidence="1">
    <location>
        <begin position="391"/>
        <end position="411"/>
    </location>
</feature>
<dbReference type="RefSeq" id="WP_012591481.1">
    <property type="nucleotide sequence ID" value="NC_011666.1"/>
</dbReference>
<feature type="transmembrane region" description="Helical" evidence="1">
    <location>
        <begin position="294"/>
        <end position="315"/>
    </location>
</feature>
<keyword evidence="1" id="KW-1133">Transmembrane helix</keyword>
<feature type="transmembrane region" description="Helical" evidence="1">
    <location>
        <begin position="335"/>
        <end position="359"/>
    </location>
</feature>
<organism evidence="2 3">
    <name type="scientific">Methylocella silvestris (strain DSM 15510 / CIP 108128 / LMG 27833 / NCIMB 13906 / BL2)</name>
    <dbReference type="NCBI Taxonomy" id="395965"/>
    <lineage>
        <taxon>Bacteria</taxon>
        <taxon>Pseudomonadati</taxon>
        <taxon>Pseudomonadota</taxon>
        <taxon>Alphaproteobacteria</taxon>
        <taxon>Hyphomicrobiales</taxon>
        <taxon>Beijerinckiaceae</taxon>
        <taxon>Methylocella</taxon>
    </lineage>
</organism>
<dbReference type="KEGG" id="msl:Msil_2484"/>
<gene>
    <name evidence="2" type="ordered locus">Msil_2484</name>
</gene>
<feature type="transmembrane region" description="Helical" evidence="1">
    <location>
        <begin position="175"/>
        <end position="199"/>
    </location>
</feature>
<feature type="transmembrane region" description="Helical" evidence="1">
    <location>
        <begin position="44"/>
        <end position="67"/>
    </location>
</feature>
<feature type="transmembrane region" description="Helical" evidence="1">
    <location>
        <begin position="12"/>
        <end position="32"/>
    </location>
</feature>
<feature type="transmembrane region" description="Helical" evidence="1">
    <location>
        <begin position="88"/>
        <end position="110"/>
    </location>
</feature>
<sequence>MTRTFLMIRSVAFAFVTKLSGGATVFVALPVISHGVSSADYATFLTTMNVTAVVGLIFLPYAILYIRELAHAFATEDRGRIRAAIRDTFGSHVFLLFVVCCVLALASIIANMKISLSTAMIVGIILNLVQVAASWGQLYRIAERTDHVTSIIQTATNVLMVICLLALSYTNRLSALTVCVAYFGIPAAAEIVIFAQLLVTRKLRIAIDGSAVAAFKARMPESIPLYLSPVADYVKVYASAMLVLIATTSYDYIVFSTSILLMARLVNPVTLVTRPMMPAFIDALLRDDRRWLDGLRKALFGSALVGAAIAAVLPFCINKEILTFAFPKEVRDVSFHFIVFCSYFAFSYALVALLAPLYIGARRAPFYGIANLGFTLAGAASGTLLSMKFGAAGMMGALAIATTVCGFFLLISMNWAKDGHVVPPPKSHPV</sequence>
<dbReference type="EMBL" id="CP001280">
    <property type="protein sequence ID" value="ACK51412.1"/>
    <property type="molecule type" value="Genomic_DNA"/>
</dbReference>
<feature type="transmembrane region" description="Helical" evidence="1">
    <location>
        <begin position="148"/>
        <end position="169"/>
    </location>
</feature>
<evidence type="ECO:0008006" key="4">
    <source>
        <dbReference type="Google" id="ProtNLM"/>
    </source>
</evidence>
<evidence type="ECO:0000313" key="3">
    <source>
        <dbReference type="Proteomes" id="UP000002257"/>
    </source>
</evidence>
<accession>B8EM23</accession>
<evidence type="ECO:0000256" key="1">
    <source>
        <dbReference type="SAM" id="Phobius"/>
    </source>
</evidence>
<evidence type="ECO:0000313" key="2">
    <source>
        <dbReference type="EMBL" id="ACK51412.1"/>
    </source>
</evidence>
<feature type="transmembrane region" description="Helical" evidence="1">
    <location>
        <begin position="116"/>
        <end position="136"/>
    </location>
</feature>
<feature type="transmembrane region" description="Helical" evidence="1">
    <location>
        <begin position="366"/>
        <end position="385"/>
    </location>
</feature>
<dbReference type="HOGENOM" id="CLU_637462_0_0_5"/>
<keyword evidence="3" id="KW-1185">Reference proteome</keyword>